<sequence>MLLFLLIGTFVVDADMAMQKKTEIKMLLELANHHATFAIDPVLKTEGVIDLLEDEALQRFDRRMSENGGYQRQLHSYVPGAKSVTTDPIPFVRHYVDFRAWRQDLTLRLQYNGDSFVTVSATPGAVRQGGGQLQITVVTERGEELQLAPKKMVGPSHIVVAYVDERPFLPMLPGHSFPVVSVEEVKF</sequence>
<dbReference type="GeneID" id="82809074"/>
<evidence type="ECO:0000313" key="1">
    <source>
        <dbReference type="EMBL" id="RNB47280.1"/>
    </source>
</evidence>
<dbReference type="Proteomes" id="UP000276178">
    <property type="component" value="Unassembled WGS sequence"/>
</dbReference>
<evidence type="ECO:0000313" key="2">
    <source>
        <dbReference type="Proteomes" id="UP000276178"/>
    </source>
</evidence>
<organism evidence="1 2">
    <name type="scientific">Brevibacillus agri</name>
    <dbReference type="NCBI Taxonomy" id="51101"/>
    <lineage>
        <taxon>Bacteria</taxon>
        <taxon>Bacillati</taxon>
        <taxon>Bacillota</taxon>
        <taxon>Bacilli</taxon>
        <taxon>Bacillales</taxon>
        <taxon>Paenibacillaceae</taxon>
        <taxon>Brevibacillus</taxon>
    </lineage>
</organism>
<dbReference type="OrthoDB" id="2465770at2"/>
<accession>A0A3M8A7W1</accession>
<reference evidence="1 2" key="1">
    <citation type="submission" date="2018-10" db="EMBL/GenBank/DDBJ databases">
        <title>Phylogenomics of Brevibacillus.</title>
        <authorList>
            <person name="Dunlap C."/>
        </authorList>
    </citation>
    <scope>NUCLEOTIDE SEQUENCE [LARGE SCALE GENOMIC DNA]</scope>
    <source>
        <strain evidence="1 2">NRRL NRS 1219</strain>
    </source>
</reference>
<gene>
    <name evidence="1" type="ORF">EB820_24695</name>
</gene>
<dbReference type="EMBL" id="RHHN01000096">
    <property type="protein sequence ID" value="RNB47280.1"/>
    <property type="molecule type" value="Genomic_DNA"/>
</dbReference>
<protein>
    <submittedName>
        <fullName evidence="1">Uncharacterized protein</fullName>
    </submittedName>
</protein>
<name>A0A3M8A7W1_9BACL</name>
<dbReference type="AlphaFoldDB" id="A0A3M8A7W1"/>
<proteinExistence type="predicted"/>
<comment type="caution">
    <text evidence="1">The sequence shown here is derived from an EMBL/GenBank/DDBJ whole genome shotgun (WGS) entry which is preliminary data.</text>
</comment>
<dbReference type="RefSeq" id="WP_025843817.1">
    <property type="nucleotide sequence ID" value="NZ_CAWZZF010000062.1"/>
</dbReference>